<dbReference type="PANTHER" id="PTHR13887">
    <property type="entry name" value="GLUTATHIONE S-TRANSFERASE KAPPA"/>
    <property type="match status" value="1"/>
</dbReference>
<reference evidence="9 10" key="1">
    <citation type="submission" date="2020-02" db="EMBL/GenBank/DDBJ databases">
        <title>Acidophilic actinobacteria isolated from forest soil.</title>
        <authorList>
            <person name="Golinska P."/>
        </authorList>
    </citation>
    <scope>NUCLEOTIDE SEQUENCE [LARGE SCALE GENOMIC DNA]</scope>
    <source>
        <strain evidence="9 10">NL8</strain>
    </source>
</reference>
<name>A0ABS5KGM1_9ACTN</name>
<evidence type="ECO:0000313" key="9">
    <source>
        <dbReference type="EMBL" id="MBS2545442.1"/>
    </source>
</evidence>
<keyword evidence="2" id="KW-0732">Signal</keyword>
<keyword evidence="3" id="KW-0560">Oxidoreductase</keyword>
<comment type="caution">
    <text evidence="9">The sequence shown here is derived from an EMBL/GenBank/DDBJ whole genome shotgun (WGS) entry which is preliminary data.</text>
</comment>
<dbReference type="InterPro" id="IPR036249">
    <property type="entry name" value="Thioredoxin-like_sf"/>
</dbReference>
<gene>
    <name evidence="9" type="ORF">KGQ19_01030</name>
</gene>
<dbReference type="Pfam" id="PF13462">
    <property type="entry name" value="Thioredoxin_4"/>
    <property type="match status" value="1"/>
</dbReference>
<proteinExistence type="inferred from homology"/>
<dbReference type="SUPFAM" id="SSF52833">
    <property type="entry name" value="Thioredoxin-like"/>
    <property type="match status" value="1"/>
</dbReference>
<evidence type="ECO:0000256" key="1">
    <source>
        <dbReference type="ARBA" id="ARBA00005791"/>
    </source>
</evidence>
<dbReference type="RefSeq" id="WP_212007111.1">
    <property type="nucleotide sequence ID" value="NZ_JAAFYZ010000003.1"/>
</dbReference>
<accession>A0ABS5KGM1</accession>
<evidence type="ECO:0000256" key="6">
    <source>
        <dbReference type="SAM" id="MobiDB-lite"/>
    </source>
</evidence>
<keyword evidence="10" id="KW-1185">Reference proteome</keyword>
<dbReference type="InterPro" id="IPR012336">
    <property type="entry name" value="Thioredoxin-like_fold"/>
</dbReference>
<evidence type="ECO:0000256" key="5">
    <source>
        <dbReference type="ARBA" id="ARBA00023284"/>
    </source>
</evidence>
<organism evidence="9 10">
    <name type="scientific">Catenulispora pinistramenti</name>
    <dbReference type="NCBI Taxonomy" id="2705254"/>
    <lineage>
        <taxon>Bacteria</taxon>
        <taxon>Bacillati</taxon>
        <taxon>Actinomycetota</taxon>
        <taxon>Actinomycetes</taxon>
        <taxon>Catenulisporales</taxon>
        <taxon>Catenulisporaceae</taxon>
        <taxon>Catenulispora</taxon>
    </lineage>
</organism>
<keyword evidence="4" id="KW-1015">Disulfide bond</keyword>
<evidence type="ECO:0000256" key="2">
    <source>
        <dbReference type="ARBA" id="ARBA00022729"/>
    </source>
</evidence>
<evidence type="ECO:0000256" key="3">
    <source>
        <dbReference type="ARBA" id="ARBA00023002"/>
    </source>
</evidence>
<comment type="similarity">
    <text evidence="1">Belongs to the thioredoxin family. DsbA subfamily.</text>
</comment>
<dbReference type="Proteomes" id="UP000730482">
    <property type="component" value="Unassembled WGS sequence"/>
</dbReference>
<keyword evidence="7" id="KW-0472">Membrane</keyword>
<keyword evidence="7" id="KW-0812">Transmembrane</keyword>
<evidence type="ECO:0000256" key="4">
    <source>
        <dbReference type="ARBA" id="ARBA00023157"/>
    </source>
</evidence>
<evidence type="ECO:0000259" key="8">
    <source>
        <dbReference type="Pfam" id="PF13462"/>
    </source>
</evidence>
<keyword evidence="5" id="KW-0676">Redox-active center</keyword>
<feature type="domain" description="Thioredoxin-like fold" evidence="8">
    <location>
        <begin position="84"/>
        <end position="242"/>
    </location>
</feature>
<evidence type="ECO:0000256" key="7">
    <source>
        <dbReference type="SAM" id="Phobius"/>
    </source>
</evidence>
<sequence length="277" mass="28963">MAKQDAQDEKSARARVVAEREAQKRKSMQRRRVSVLATVVVVIGVSVGVGIAVSTASAKPKAYTPPADGSVVADKYANPANKATALAYGPATAPHTLTIFEDFRCPYCKALETGSASVYKAYVAKGTLRVLFHPVTLIDTNDNGSGSLQAGNAAVCAATAGKFIEYHDVLFANQPDETTDGYSATATLIALAKQVPGLDTPAFESCVTAGTYKGLVQQNWSDFNALSLKGTPTLMLDGKALTLPDNLWKASKDGSSLAGSDPAVLRQVLQAAGLPAQ</sequence>
<dbReference type="PANTHER" id="PTHR13887:SF14">
    <property type="entry name" value="DISULFIDE BOND FORMATION PROTEIN D"/>
    <property type="match status" value="1"/>
</dbReference>
<dbReference type="EMBL" id="JAAFYZ010000003">
    <property type="protein sequence ID" value="MBS2545442.1"/>
    <property type="molecule type" value="Genomic_DNA"/>
</dbReference>
<feature type="region of interest" description="Disordered" evidence="6">
    <location>
        <begin position="1"/>
        <end position="24"/>
    </location>
</feature>
<evidence type="ECO:0000313" key="10">
    <source>
        <dbReference type="Proteomes" id="UP000730482"/>
    </source>
</evidence>
<feature type="transmembrane region" description="Helical" evidence="7">
    <location>
        <begin position="33"/>
        <end position="53"/>
    </location>
</feature>
<keyword evidence="7" id="KW-1133">Transmembrane helix</keyword>
<protein>
    <submittedName>
        <fullName evidence="9">Thioredoxin domain-containing protein</fullName>
    </submittedName>
</protein>
<dbReference type="Gene3D" id="3.40.30.10">
    <property type="entry name" value="Glutaredoxin"/>
    <property type="match status" value="1"/>
</dbReference>